<reference evidence="2" key="1">
    <citation type="journal article" date="2022" name="Mol. Ecol. Resour.">
        <title>The genomes of chicory, endive, great burdock and yacon provide insights into Asteraceae palaeo-polyploidization history and plant inulin production.</title>
        <authorList>
            <person name="Fan W."/>
            <person name="Wang S."/>
            <person name="Wang H."/>
            <person name="Wang A."/>
            <person name="Jiang F."/>
            <person name="Liu H."/>
            <person name="Zhao H."/>
            <person name="Xu D."/>
            <person name="Zhang Y."/>
        </authorList>
    </citation>
    <scope>NUCLEOTIDE SEQUENCE [LARGE SCALE GENOMIC DNA]</scope>
    <source>
        <strain evidence="2">cv. Punajuju</strain>
    </source>
</reference>
<dbReference type="EMBL" id="CM042009">
    <property type="protein sequence ID" value="KAI3792754.1"/>
    <property type="molecule type" value="Genomic_DNA"/>
</dbReference>
<protein>
    <submittedName>
        <fullName evidence="1">Uncharacterized protein</fullName>
    </submittedName>
</protein>
<gene>
    <name evidence="1" type="ORF">L2E82_06643</name>
</gene>
<dbReference type="Proteomes" id="UP001055811">
    <property type="component" value="Linkage Group LG01"/>
</dbReference>
<name>A0ACB9HAM6_CICIN</name>
<proteinExistence type="predicted"/>
<evidence type="ECO:0000313" key="1">
    <source>
        <dbReference type="EMBL" id="KAI3792754.1"/>
    </source>
</evidence>
<keyword evidence="2" id="KW-1185">Reference proteome</keyword>
<sequence>MVSSGCNDGDVDVPSHNLDHNLGSNRYLSLIPSRIKNITEAYTSDMMVLKELVDTLQTQASSDLIHMKSRISDQIMAVENVFKNAVMQAENATCDIQNSIADQLALCLYLLNDMKRDYIKAWCLPTKSLGQQLISSTI</sequence>
<reference evidence="1 2" key="2">
    <citation type="journal article" date="2022" name="Mol. Ecol. Resour.">
        <title>The genomes of chicory, endive, great burdock and yacon provide insights into Asteraceae paleo-polyploidization history and plant inulin production.</title>
        <authorList>
            <person name="Fan W."/>
            <person name="Wang S."/>
            <person name="Wang H."/>
            <person name="Wang A."/>
            <person name="Jiang F."/>
            <person name="Liu H."/>
            <person name="Zhao H."/>
            <person name="Xu D."/>
            <person name="Zhang Y."/>
        </authorList>
    </citation>
    <scope>NUCLEOTIDE SEQUENCE [LARGE SCALE GENOMIC DNA]</scope>
    <source>
        <strain evidence="2">cv. Punajuju</strain>
        <tissue evidence="1">Leaves</tissue>
    </source>
</reference>
<organism evidence="1 2">
    <name type="scientific">Cichorium intybus</name>
    <name type="common">Chicory</name>
    <dbReference type="NCBI Taxonomy" id="13427"/>
    <lineage>
        <taxon>Eukaryota</taxon>
        <taxon>Viridiplantae</taxon>
        <taxon>Streptophyta</taxon>
        <taxon>Embryophyta</taxon>
        <taxon>Tracheophyta</taxon>
        <taxon>Spermatophyta</taxon>
        <taxon>Magnoliopsida</taxon>
        <taxon>eudicotyledons</taxon>
        <taxon>Gunneridae</taxon>
        <taxon>Pentapetalae</taxon>
        <taxon>asterids</taxon>
        <taxon>campanulids</taxon>
        <taxon>Asterales</taxon>
        <taxon>Asteraceae</taxon>
        <taxon>Cichorioideae</taxon>
        <taxon>Cichorieae</taxon>
        <taxon>Cichoriinae</taxon>
        <taxon>Cichorium</taxon>
    </lineage>
</organism>
<accession>A0ACB9HAM6</accession>
<evidence type="ECO:0000313" key="2">
    <source>
        <dbReference type="Proteomes" id="UP001055811"/>
    </source>
</evidence>
<comment type="caution">
    <text evidence="1">The sequence shown here is derived from an EMBL/GenBank/DDBJ whole genome shotgun (WGS) entry which is preliminary data.</text>
</comment>